<proteinExistence type="predicted"/>
<protein>
    <submittedName>
        <fullName evidence="1">Uncharacterized protein</fullName>
    </submittedName>
</protein>
<gene>
    <name evidence="1" type="ORF">LCGC14_1458370</name>
</gene>
<dbReference type="EMBL" id="LAZR01010125">
    <property type="protein sequence ID" value="KKM68688.1"/>
    <property type="molecule type" value="Genomic_DNA"/>
</dbReference>
<comment type="caution">
    <text evidence="1">The sequence shown here is derived from an EMBL/GenBank/DDBJ whole genome shotgun (WGS) entry which is preliminary data.</text>
</comment>
<name>A0A0F9JGG2_9ZZZZ</name>
<dbReference type="AlphaFoldDB" id="A0A0F9JGG2"/>
<organism evidence="1">
    <name type="scientific">marine sediment metagenome</name>
    <dbReference type="NCBI Taxonomy" id="412755"/>
    <lineage>
        <taxon>unclassified sequences</taxon>
        <taxon>metagenomes</taxon>
        <taxon>ecological metagenomes</taxon>
    </lineage>
</organism>
<accession>A0A0F9JGG2</accession>
<evidence type="ECO:0000313" key="1">
    <source>
        <dbReference type="EMBL" id="KKM68688.1"/>
    </source>
</evidence>
<sequence>MDDKIETKQDLSSLWIKNNVYDSLEKIELYERFMRTGFKNIFDYIEQINLTPEMIVGLQLKNMELMIVELDILIENVKSLLLKKVYDEIRIEIDSLLVAFKKGLKKELPYRILKNQKDKLRTQVLTEVFYIIEKHLLKLRSEMVSNLSHLLFLQDKHEEQIQR</sequence>
<reference evidence="1" key="1">
    <citation type="journal article" date="2015" name="Nature">
        <title>Complex archaea that bridge the gap between prokaryotes and eukaryotes.</title>
        <authorList>
            <person name="Spang A."/>
            <person name="Saw J.H."/>
            <person name="Jorgensen S.L."/>
            <person name="Zaremba-Niedzwiedzka K."/>
            <person name="Martijn J."/>
            <person name="Lind A.E."/>
            <person name="van Eijk R."/>
            <person name="Schleper C."/>
            <person name="Guy L."/>
            <person name="Ettema T.J."/>
        </authorList>
    </citation>
    <scope>NUCLEOTIDE SEQUENCE</scope>
</reference>